<evidence type="ECO:0000313" key="4">
    <source>
        <dbReference type="EMBL" id="KAK3332396.1"/>
    </source>
</evidence>
<reference evidence="4" key="1">
    <citation type="journal article" date="2023" name="Mol. Phylogenet. Evol.">
        <title>Genome-scale phylogeny and comparative genomics of the fungal order Sordariales.</title>
        <authorList>
            <person name="Hensen N."/>
            <person name="Bonometti L."/>
            <person name="Westerberg I."/>
            <person name="Brannstrom I.O."/>
            <person name="Guillou S."/>
            <person name="Cros-Aarteil S."/>
            <person name="Calhoun S."/>
            <person name="Haridas S."/>
            <person name="Kuo A."/>
            <person name="Mondo S."/>
            <person name="Pangilinan J."/>
            <person name="Riley R."/>
            <person name="LaButti K."/>
            <person name="Andreopoulos B."/>
            <person name="Lipzen A."/>
            <person name="Chen C."/>
            <person name="Yan M."/>
            <person name="Daum C."/>
            <person name="Ng V."/>
            <person name="Clum A."/>
            <person name="Steindorff A."/>
            <person name="Ohm R.A."/>
            <person name="Martin F."/>
            <person name="Silar P."/>
            <person name="Natvig D.O."/>
            <person name="Lalanne C."/>
            <person name="Gautier V."/>
            <person name="Ament-Velasquez S.L."/>
            <person name="Kruys A."/>
            <person name="Hutchinson M.I."/>
            <person name="Powell A.J."/>
            <person name="Barry K."/>
            <person name="Miller A.N."/>
            <person name="Grigoriev I.V."/>
            <person name="Debuchy R."/>
            <person name="Gladieux P."/>
            <person name="Hiltunen Thoren M."/>
            <person name="Johannesson H."/>
        </authorList>
    </citation>
    <scope>NUCLEOTIDE SEQUENCE</scope>
    <source>
        <strain evidence="4">SMH4131-1</strain>
    </source>
</reference>
<dbReference type="Proteomes" id="UP001286456">
    <property type="component" value="Unassembled WGS sequence"/>
</dbReference>
<gene>
    <name evidence="4" type="ORF">B0T19DRAFT_482681</name>
</gene>
<dbReference type="EMBL" id="JAUEPO010000002">
    <property type="protein sequence ID" value="KAK3332396.1"/>
    <property type="molecule type" value="Genomic_DNA"/>
</dbReference>
<protein>
    <recommendedName>
        <fullName evidence="3">Cellobiose dehydrogenase-like cytochrome domain-containing protein</fullName>
    </recommendedName>
</protein>
<dbReference type="CDD" id="cd09630">
    <property type="entry name" value="CDH_like_cytochrome"/>
    <property type="match status" value="1"/>
</dbReference>
<evidence type="ECO:0000313" key="5">
    <source>
        <dbReference type="Proteomes" id="UP001286456"/>
    </source>
</evidence>
<comment type="caution">
    <text evidence="4">The sequence shown here is derived from an EMBL/GenBank/DDBJ whole genome shotgun (WGS) entry which is preliminary data.</text>
</comment>
<dbReference type="PANTHER" id="PTHR47190">
    <property type="entry name" value="DEHYDROGENASE, PUTATIVE-RELATED"/>
    <property type="match status" value="1"/>
</dbReference>
<dbReference type="AlphaFoldDB" id="A0AAE0IW59"/>
<keyword evidence="1" id="KW-0472">Membrane</keyword>
<feature type="domain" description="Cellobiose dehydrogenase-like cytochrome" evidence="3">
    <location>
        <begin position="39"/>
        <end position="210"/>
    </location>
</feature>
<feature type="transmembrane region" description="Helical" evidence="1">
    <location>
        <begin position="264"/>
        <end position="290"/>
    </location>
</feature>
<feature type="signal peptide" evidence="2">
    <location>
        <begin position="1"/>
        <end position="23"/>
    </location>
</feature>
<evidence type="ECO:0000259" key="3">
    <source>
        <dbReference type="Pfam" id="PF16010"/>
    </source>
</evidence>
<sequence length="291" mass="29805">MLSLSAILSNLLALATSLRAAGATPSIQPRAGPAQTTPYTDVNTGISFLGWADGTGYQFGIVLPKDPKSTDFIVQLISPLRNGAGWVGIDFGSTMVGHLMIVAWPNSGTVMIAPRISTAQSEDDTKLYTANPISLSPIAKGTFVNSTHVSATFICGGGAAGGTVFGFAYSFIPVDSPKDVNTRISDHTLEEEPYGTMQVVLADAQSDKYASYAALATKAAGGSATPTVSATAKTKSATTTATAAQPASSASWQGTGANGTALVVMLWIMAFALGAVGIVCLLTVLSMVICL</sequence>
<name>A0AAE0IW59_9PEZI</name>
<dbReference type="InterPro" id="IPR053208">
    <property type="entry name" value="GMC_Oxidoreductase_CD"/>
</dbReference>
<organism evidence="4 5">
    <name type="scientific">Cercophora scortea</name>
    <dbReference type="NCBI Taxonomy" id="314031"/>
    <lineage>
        <taxon>Eukaryota</taxon>
        <taxon>Fungi</taxon>
        <taxon>Dikarya</taxon>
        <taxon>Ascomycota</taxon>
        <taxon>Pezizomycotina</taxon>
        <taxon>Sordariomycetes</taxon>
        <taxon>Sordariomycetidae</taxon>
        <taxon>Sordariales</taxon>
        <taxon>Lasiosphaeriaceae</taxon>
        <taxon>Cercophora</taxon>
    </lineage>
</organism>
<dbReference type="InterPro" id="IPR015920">
    <property type="entry name" value="Cellobiose_DH-like_cyt"/>
</dbReference>
<dbReference type="Gene3D" id="2.60.40.1210">
    <property type="entry name" value="Cellobiose dehydrogenase, cytochrome domain"/>
    <property type="match status" value="1"/>
</dbReference>
<keyword evidence="1" id="KW-0812">Transmembrane</keyword>
<keyword evidence="5" id="KW-1185">Reference proteome</keyword>
<accession>A0AAE0IW59</accession>
<keyword evidence="2" id="KW-0732">Signal</keyword>
<evidence type="ECO:0000256" key="2">
    <source>
        <dbReference type="SAM" id="SignalP"/>
    </source>
</evidence>
<dbReference type="PANTHER" id="PTHR47190:SF1">
    <property type="entry name" value="GLUCOSE-METHANOL-CHOLINE OXIDOREDUCTASE N-TERMINAL DOMAIN-CONTAINING PROTEIN"/>
    <property type="match status" value="1"/>
</dbReference>
<keyword evidence="1" id="KW-1133">Transmembrane helix</keyword>
<feature type="chain" id="PRO_5042053867" description="Cellobiose dehydrogenase-like cytochrome domain-containing protein" evidence="2">
    <location>
        <begin position="24"/>
        <end position="291"/>
    </location>
</feature>
<evidence type="ECO:0000256" key="1">
    <source>
        <dbReference type="SAM" id="Phobius"/>
    </source>
</evidence>
<dbReference type="Pfam" id="PF16010">
    <property type="entry name" value="CDH-cyt"/>
    <property type="match status" value="1"/>
</dbReference>
<proteinExistence type="predicted"/>
<reference evidence="4" key="2">
    <citation type="submission" date="2023-06" db="EMBL/GenBank/DDBJ databases">
        <authorList>
            <consortium name="Lawrence Berkeley National Laboratory"/>
            <person name="Haridas S."/>
            <person name="Hensen N."/>
            <person name="Bonometti L."/>
            <person name="Westerberg I."/>
            <person name="Brannstrom I.O."/>
            <person name="Guillou S."/>
            <person name="Cros-Aarteil S."/>
            <person name="Calhoun S."/>
            <person name="Kuo A."/>
            <person name="Mondo S."/>
            <person name="Pangilinan J."/>
            <person name="Riley R."/>
            <person name="Labutti K."/>
            <person name="Andreopoulos B."/>
            <person name="Lipzen A."/>
            <person name="Chen C."/>
            <person name="Yanf M."/>
            <person name="Daum C."/>
            <person name="Ng V."/>
            <person name="Clum A."/>
            <person name="Steindorff A."/>
            <person name="Ohm R."/>
            <person name="Martin F."/>
            <person name="Silar P."/>
            <person name="Natvig D."/>
            <person name="Lalanne C."/>
            <person name="Gautier V."/>
            <person name="Ament-Velasquez S.L."/>
            <person name="Kruys A."/>
            <person name="Hutchinson M.I."/>
            <person name="Powell A.J."/>
            <person name="Barry K."/>
            <person name="Miller A.N."/>
            <person name="Grigoriev I.V."/>
            <person name="Debuchy R."/>
            <person name="Gladieux P."/>
            <person name="Thoren M.H."/>
            <person name="Johannesson H."/>
        </authorList>
    </citation>
    <scope>NUCLEOTIDE SEQUENCE</scope>
    <source>
        <strain evidence="4">SMH4131-1</strain>
    </source>
</reference>
<dbReference type="SUPFAM" id="SSF49344">
    <property type="entry name" value="CBD9-like"/>
    <property type="match status" value="1"/>
</dbReference>